<evidence type="ECO:0000256" key="5">
    <source>
        <dbReference type="ARBA" id="ARBA00022840"/>
    </source>
</evidence>
<keyword evidence="1 7" id="KW-0723">Serine/threonine-protein kinase</keyword>
<dbReference type="InterPro" id="IPR000719">
    <property type="entry name" value="Prot_kinase_dom"/>
</dbReference>
<organism evidence="10 11">
    <name type="scientific">Prorocentrum cordatum</name>
    <dbReference type="NCBI Taxonomy" id="2364126"/>
    <lineage>
        <taxon>Eukaryota</taxon>
        <taxon>Sar</taxon>
        <taxon>Alveolata</taxon>
        <taxon>Dinophyceae</taxon>
        <taxon>Prorocentrales</taxon>
        <taxon>Prorocentraceae</taxon>
        <taxon>Prorocentrum</taxon>
    </lineage>
</organism>
<dbReference type="EMBL" id="CAUYUJ010009302">
    <property type="protein sequence ID" value="CAK0826395.1"/>
    <property type="molecule type" value="Genomic_DNA"/>
</dbReference>
<proteinExistence type="inferred from homology"/>
<keyword evidence="8" id="KW-0460">Magnesium</keyword>
<evidence type="ECO:0000256" key="7">
    <source>
        <dbReference type="RuleBase" id="RU000304"/>
    </source>
</evidence>
<evidence type="ECO:0000313" key="11">
    <source>
        <dbReference type="Proteomes" id="UP001189429"/>
    </source>
</evidence>
<feature type="domain" description="Protein kinase" evidence="9">
    <location>
        <begin position="51"/>
        <end position="345"/>
    </location>
</feature>
<accession>A0ABN9S7U2</accession>
<sequence length="421" mass="47064">MADADQARDARPPWCDSQQASEAGAAEAALPDVGCSEVKVDGTVFSVPSSMRFLRVLGKGTYGTVAAFQDTVAGDEVAIKKILNPFKNPIDGKRCLREIKLLKCLEHDSIVAFRDLLPPLSPDYKEVYLVTELADADLHTVICSDQSLSEDHIQFFIYNILRALRYMHSANVVHRDLKPLNVLVNKNCDVKLCDFGLARGRAGFSQEDDDYLRTEYVGTRWYRAPEVVLTSMEYTAAVDIWSAGCILGELIGGTPMFRGTDFLDQIRSIIEVMGTPTEEELSFIPPENEAARKFIKTRFPDVARKDWPALYPKASAPQCDLLDKMLRFDPKCRVTALEALQHEYLEDSWCEEDDVVATHYVDWAFDDDPFEPGRLQCLIYGEVAALHPEIVERDREALQAKGWLSTLEALLPTLGAPPAAP</sequence>
<dbReference type="Gene3D" id="3.30.200.20">
    <property type="entry name" value="Phosphorylase Kinase, domain 1"/>
    <property type="match status" value="1"/>
</dbReference>
<keyword evidence="4 8" id="KW-0418">Kinase</keyword>
<dbReference type="EC" id="2.7.11.24" evidence="8"/>
<dbReference type="PROSITE" id="PS00108">
    <property type="entry name" value="PROTEIN_KINASE_ST"/>
    <property type="match status" value="1"/>
</dbReference>
<feature type="binding site" evidence="6">
    <location>
        <position position="81"/>
    </location>
    <ligand>
        <name>ATP</name>
        <dbReference type="ChEBI" id="CHEBI:30616"/>
    </ligand>
</feature>
<comment type="similarity">
    <text evidence="8">Belongs to the protein kinase superfamily. Ser/Thr protein kinase family. MAP kinase subfamily.</text>
</comment>
<dbReference type="PROSITE" id="PS00107">
    <property type="entry name" value="PROTEIN_KINASE_ATP"/>
    <property type="match status" value="1"/>
</dbReference>
<keyword evidence="5 6" id="KW-0067">ATP-binding</keyword>
<dbReference type="SUPFAM" id="SSF56112">
    <property type="entry name" value="Protein kinase-like (PK-like)"/>
    <property type="match status" value="1"/>
</dbReference>
<evidence type="ECO:0000256" key="6">
    <source>
        <dbReference type="PROSITE-ProRule" id="PRU10141"/>
    </source>
</evidence>
<dbReference type="InterPro" id="IPR050117">
    <property type="entry name" value="MAPK"/>
</dbReference>
<dbReference type="InterPro" id="IPR011009">
    <property type="entry name" value="Kinase-like_dom_sf"/>
</dbReference>
<comment type="cofactor">
    <cofactor evidence="8">
        <name>Mg(2+)</name>
        <dbReference type="ChEBI" id="CHEBI:18420"/>
    </cofactor>
</comment>
<dbReference type="PANTHER" id="PTHR24055">
    <property type="entry name" value="MITOGEN-ACTIVATED PROTEIN KINASE"/>
    <property type="match status" value="1"/>
</dbReference>
<evidence type="ECO:0000313" key="10">
    <source>
        <dbReference type="EMBL" id="CAK0826395.1"/>
    </source>
</evidence>
<name>A0ABN9S7U2_9DINO</name>
<dbReference type="InterPro" id="IPR008271">
    <property type="entry name" value="Ser/Thr_kinase_AS"/>
</dbReference>
<dbReference type="Pfam" id="PF00069">
    <property type="entry name" value="Pkinase"/>
    <property type="match status" value="1"/>
</dbReference>
<dbReference type="SMART" id="SM00220">
    <property type="entry name" value="S_TKc"/>
    <property type="match status" value="1"/>
</dbReference>
<dbReference type="InterPro" id="IPR003527">
    <property type="entry name" value="MAP_kinase_CS"/>
</dbReference>
<reference evidence="10" key="1">
    <citation type="submission" date="2023-10" db="EMBL/GenBank/DDBJ databases">
        <authorList>
            <person name="Chen Y."/>
            <person name="Shah S."/>
            <person name="Dougan E. K."/>
            <person name="Thang M."/>
            <person name="Chan C."/>
        </authorList>
    </citation>
    <scope>NUCLEOTIDE SEQUENCE [LARGE SCALE GENOMIC DNA]</scope>
</reference>
<dbReference type="PROSITE" id="PS50011">
    <property type="entry name" value="PROTEIN_KINASE_DOM"/>
    <property type="match status" value="1"/>
</dbReference>
<dbReference type="InterPro" id="IPR017441">
    <property type="entry name" value="Protein_kinase_ATP_BS"/>
</dbReference>
<evidence type="ECO:0000256" key="4">
    <source>
        <dbReference type="ARBA" id="ARBA00022777"/>
    </source>
</evidence>
<comment type="caution">
    <text evidence="10">The sequence shown here is derived from an EMBL/GenBank/DDBJ whole genome shotgun (WGS) entry which is preliminary data.</text>
</comment>
<dbReference type="Proteomes" id="UP001189429">
    <property type="component" value="Unassembled WGS sequence"/>
</dbReference>
<dbReference type="CDD" id="cd07834">
    <property type="entry name" value="STKc_MAPK"/>
    <property type="match status" value="1"/>
</dbReference>
<keyword evidence="2 8" id="KW-0808">Transferase</keyword>
<comment type="catalytic activity">
    <reaction evidence="8">
        <text>L-threonyl-[protein] + ATP = O-phospho-L-threonyl-[protein] + ADP + H(+)</text>
        <dbReference type="Rhea" id="RHEA:46608"/>
        <dbReference type="Rhea" id="RHEA-COMP:11060"/>
        <dbReference type="Rhea" id="RHEA-COMP:11605"/>
        <dbReference type="ChEBI" id="CHEBI:15378"/>
        <dbReference type="ChEBI" id="CHEBI:30013"/>
        <dbReference type="ChEBI" id="CHEBI:30616"/>
        <dbReference type="ChEBI" id="CHEBI:61977"/>
        <dbReference type="ChEBI" id="CHEBI:456216"/>
        <dbReference type="EC" id="2.7.11.24"/>
    </reaction>
</comment>
<evidence type="ECO:0000256" key="8">
    <source>
        <dbReference type="RuleBase" id="RU361165"/>
    </source>
</evidence>
<evidence type="ECO:0000256" key="1">
    <source>
        <dbReference type="ARBA" id="ARBA00022527"/>
    </source>
</evidence>
<evidence type="ECO:0000256" key="2">
    <source>
        <dbReference type="ARBA" id="ARBA00022679"/>
    </source>
</evidence>
<keyword evidence="11" id="KW-1185">Reference proteome</keyword>
<comment type="activity regulation">
    <text evidence="8">Activated by threonine and tyrosine phosphorylation.</text>
</comment>
<gene>
    <name evidence="10" type="ORF">PCOR1329_LOCUS26251</name>
</gene>
<evidence type="ECO:0000259" key="9">
    <source>
        <dbReference type="PROSITE" id="PS50011"/>
    </source>
</evidence>
<evidence type="ECO:0000256" key="3">
    <source>
        <dbReference type="ARBA" id="ARBA00022741"/>
    </source>
</evidence>
<dbReference type="Gene3D" id="1.10.510.10">
    <property type="entry name" value="Transferase(Phosphotransferase) domain 1"/>
    <property type="match status" value="1"/>
</dbReference>
<protein>
    <recommendedName>
        <fullName evidence="8">Mitogen-activated protein kinase</fullName>
        <ecNumber evidence="8">2.7.11.24</ecNumber>
    </recommendedName>
</protein>
<dbReference type="PROSITE" id="PS01351">
    <property type="entry name" value="MAPK"/>
    <property type="match status" value="1"/>
</dbReference>
<keyword evidence="3 6" id="KW-0547">Nucleotide-binding</keyword>